<proteinExistence type="predicted"/>
<keyword evidence="1" id="KW-0812">Transmembrane</keyword>
<feature type="transmembrane region" description="Helical" evidence="1">
    <location>
        <begin position="126"/>
        <end position="145"/>
    </location>
</feature>
<gene>
    <name evidence="2" type="ORF">ACFSRY_04905</name>
</gene>
<feature type="transmembrane region" description="Helical" evidence="1">
    <location>
        <begin position="101"/>
        <end position="120"/>
    </location>
</feature>
<dbReference type="RefSeq" id="WP_377503652.1">
    <property type="nucleotide sequence ID" value="NZ_JBHULU010000005.1"/>
</dbReference>
<feature type="transmembrane region" description="Helical" evidence="1">
    <location>
        <begin position="221"/>
        <end position="242"/>
    </location>
</feature>
<feature type="transmembrane region" description="Helical" evidence="1">
    <location>
        <begin position="28"/>
        <end position="48"/>
    </location>
</feature>
<sequence>MVQNQHIGGKHVHTEQKSKSSLRRLGEALLYSSIFISFCAFSLTIVTYKLAGLPVSLPMALFIFLATLFTYNLSSIYSVFRRPGQKISDTDAHWTQINRKPLALLGLISVVTGAFIYFYFSFGINIWFMLHLAFISIGYTIPIVYKSKRVKPLRNIPLLKVFLIAYVWAVVTTLFPLLEAGFDIREKEALILLARRFLFILSLALLFDVRDFSYDRSMNTLTVPGLVGVNNTKFISLALLVIYTITSLQTETGLVQLALLASAIGAGLVVVFSSEDRPRLYYLLFADGAMLLHSGLVLLTLM</sequence>
<name>A0ABW5IHS2_9BACT</name>
<organism evidence="2 3">
    <name type="scientific">Pontibacter locisalis</name>
    <dbReference type="NCBI Taxonomy" id="1719035"/>
    <lineage>
        <taxon>Bacteria</taxon>
        <taxon>Pseudomonadati</taxon>
        <taxon>Bacteroidota</taxon>
        <taxon>Cytophagia</taxon>
        <taxon>Cytophagales</taxon>
        <taxon>Hymenobacteraceae</taxon>
        <taxon>Pontibacter</taxon>
    </lineage>
</organism>
<feature type="transmembrane region" description="Helical" evidence="1">
    <location>
        <begin position="190"/>
        <end position="209"/>
    </location>
</feature>
<accession>A0ABW5IHS2</accession>
<feature type="transmembrane region" description="Helical" evidence="1">
    <location>
        <begin position="60"/>
        <end position="80"/>
    </location>
</feature>
<evidence type="ECO:0000313" key="3">
    <source>
        <dbReference type="Proteomes" id="UP001597544"/>
    </source>
</evidence>
<dbReference type="EMBL" id="JBHULU010000005">
    <property type="protein sequence ID" value="MFD2513194.1"/>
    <property type="molecule type" value="Genomic_DNA"/>
</dbReference>
<keyword evidence="3" id="KW-1185">Reference proteome</keyword>
<evidence type="ECO:0000313" key="2">
    <source>
        <dbReference type="EMBL" id="MFD2513194.1"/>
    </source>
</evidence>
<reference evidence="3" key="1">
    <citation type="journal article" date="2019" name="Int. J. Syst. Evol. Microbiol.">
        <title>The Global Catalogue of Microorganisms (GCM) 10K type strain sequencing project: providing services to taxonomists for standard genome sequencing and annotation.</title>
        <authorList>
            <consortium name="The Broad Institute Genomics Platform"/>
            <consortium name="The Broad Institute Genome Sequencing Center for Infectious Disease"/>
            <person name="Wu L."/>
            <person name="Ma J."/>
        </authorList>
    </citation>
    <scope>NUCLEOTIDE SEQUENCE [LARGE SCALE GENOMIC DNA]</scope>
    <source>
        <strain evidence="3">KCTC 42498</strain>
    </source>
</reference>
<keyword evidence="1" id="KW-0472">Membrane</keyword>
<feature type="transmembrane region" description="Helical" evidence="1">
    <location>
        <begin position="157"/>
        <end position="178"/>
    </location>
</feature>
<keyword evidence="1" id="KW-1133">Transmembrane helix</keyword>
<protein>
    <recommendedName>
        <fullName evidence="4">UbiA prenyltransferase family protein</fullName>
    </recommendedName>
</protein>
<dbReference type="Proteomes" id="UP001597544">
    <property type="component" value="Unassembled WGS sequence"/>
</dbReference>
<feature type="transmembrane region" description="Helical" evidence="1">
    <location>
        <begin position="254"/>
        <end position="273"/>
    </location>
</feature>
<evidence type="ECO:0000256" key="1">
    <source>
        <dbReference type="SAM" id="Phobius"/>
    </source>
</evidence>
<evidence type="ECO:0008006" key="4">
    <source>
        <dbReference type="Google" id="ProtNLM"/>
    </source>
</evidence>
<feature type="transmembrane region" description="Helical" evidence="1">
    <location>
        <begin position="280"/>
        <end position="301"/>
    </location>
</feature>
<comment type="caution">
    <text evidence="2">The sequence shown here is derived from an EMBL/GenBank/DDBJ whole genome shotgun (WGS) entry which is preliminary data.</text>
</comment>